<dbReference type="AlphaFoldDB" id="A0A9W5YB58"/>
<dbReference type="Pfam" id="PF00117">
    <property type="entry name" value="GATase"/>
    <property type="match status" value="1"/>
</dbReference>
<dbReference type="NCBIfam" id="TIGR00566">
    <property type="entry name" value="trpG_papA"/>
    <property type="match status" value="1"/>
</dbReference>
<accession>A0A9W5YB58</accession>
<evidence type="ECO:0000313" key="3">
    <source>
        <dbReference type="EMBL" id="GKX29390.1"/>
    </source>
</evidence>
<dbReference type="InterPro" id="IPR006221">
    <property type="entry name" value="TrpG/PapA_dom"/>
</dbReference>
<name>A0A9W5YB58_9FIRM</name>
<dbReference type="SUPFAM" id="SSF52317">
    <property type="entry name" value="Class I glutamine amidotransferase-like"/>
    <property type="match status" value="1"/>
</dbReference>
<dbReference type="Proteomes" id="UP001144256">
    <property type="component" value="Unassembled WGS sequence"/>
</dbReference>
<dbReference type="GO" id="GO:0000162">
    <property type="term" value="P:L-tryptophan biosynthetic process"/>
    <property type="evidence" value="ECO:0007669"/>
    <property type="project" value="TreeGrafter"/>
</dbReference>
<dbReference type="FunFam" id="3.40.50.880:FF:000003">
    <property type="entry name" value="Anthranilate synthase component II"/>
    <property type="match status" value="1"/>
</dbReference>
<dbReference type="CDD" id="cd01743">
    <property type="entry name" value="GATase1_Anthranilate_Synthase"/>
    <property type="match status" value="1"/>
</dbReference>
<dbReference type="GO" id="GO:0004049">
    <property type="term" value="F:anthranilate synthase activity"/>
    <property type="evidence" value="ECO:0007669"/>
    <property type="project" value="TreeGrafter"/>
</dbReference>
<keyword evidence="1" id="KW-0315">Glutamine amidotransferase</keyword>
<evidence type="ECO:0000313" key="4">
    <source>
        <dbReference type="Proteomes" id="UP001144256"/>
    </source>
</evidence>
<dbReference type="PANTHER" id="PTHR43418">
    <property type="entry name" value="MULTIFUNCTIONAL TRYPTOPHAN BIOSYNTHESIS PROTEIN-RELATED"/>
    <property type="match status" value="1"/>
</dbReference>
<dbReference type="PRINTS" id="PR00096">
    <property type="entry name" value="GATASE"/>
</dbReference>
<sequence>MVIIIDNYDSFTYNLYQYIGEYDDDIRVYRNNKITGQEILQINPDRLVISPGPGTPDDAGNCLDIIERVAGKIPILGICLGHQCIGRAFGGNVIHAKKLHHGKMSVIRHNNKGIFRNIENPLKVARYHSLAIEKVSMPSCLEIMASANDGEIMAVEHKKLDITGLQFHPESIMTVEGKKLIKNFMHKE</sequence>
<evidence type="ECO:0000259" key="2">
    <source>
        <dbReference type="Pfam" id="PF00117"/>
    </source>
</evidence>
<dbReference type="PRINTS" id="PR00097">
    <property type="entry name" value="ANTSNTHASEII"/>
</dbReference>
<protein>
    <recommendedName>
        <fullName evidence="2">Glutamine amidotransferase domain-containing protein</fullName>
    </recommendedName>
</protein>
<comment type="caution">
    <text evidence="3">The sequence shown here is derived from an EMBL/GenBank/DDBJ whole genome shotgun (WGS) entry which is preliminary data.</text>
</comment>
<dbReference type="InterPro" id="IPR017926">
    <property type="entry name" value="GATASE"/>
</dbReference>
<gene>
    <name evidence="3" type="ORF">SH1V18_18700</name>
</gene>
<keyword evidence="4" id="KW-1185">Reference proteome</keyword>
<dbReference type="EMBL" id="BRLB01000004">
    <property type="protein sequence ID" value="GKX29390.1"/>
    <property type="molecule type" value="Genomic_DNA"/>
</dbReference>
<proteinExistence type="predicted"/>
<dbReference type="RefSeq" id="WP_281814861.1">
    <property type="nucleotide sequence ID" value="NZ_BRLB01000004.1"/>
</dbReference>
<dbReference type="PANTHER" id="PTHR43418:SF4">
    <property type="entry name" value="MULTIFUNCTIONAL TRYPTOPHAN BIOSYNTHESIS PROTEIN"/>
    <property type="match status" value="1"/>
</dbReference>
<organism evidence="3 4">
    <name type="scientific">Vallitalea longa</name>
    <dbReference type="NCBI Taxonomy" id="2936439"/>
    <lineage>
        <taxon>Bacteria</taxon>
        <taxon>Bacillati</taxon>
        <taxon>Bacillota</taxon>
        <taxon>Clostridia</taxon>
        <taxon>Lachnospirales</taxon>
        <taxon>Vallitaleaceae</taxon>
        <taxon>Vallitalea</taxon>
    </lineage>
</organism>
<dbReference type="InterPro" id="IPR029062">
    <property type="entry name" value="Class_I_gatase-like"/>
</dbReference>
<dbReference type="PRINTS" id="PR00099">
    <property type="entry name" value="CPSGATASE"/>
</dbReference>
<dbReference type="Gene3D" id="3.40.50.880">
    <property type="match status" value="1"/>
</dbReference>
<reference evidence="3" key="1">
    <citation type="submission" date="2022-06" db="EMBL/GenBank/DDBJ databases">
        <title>Vallitalea longa sp. nov., an anaerobic bacterium isolated from marine sediment.</title>
        <authorList>
            <person name="Hirano S."/>
            <person name="Terahara T."/>
            <person name="Mori K."/>
            <person name="Hamada M."/>
            <person name="Matsumoto R."/>
            <person name="Kobayashi T."/>
        </authorList>
    </citation>
    <scope>NUCLEOTIDE SEQUENCE</scope>
    <source>
        <strain evidence="3">SH18-1</strain>
    </source>
</reference>
<feature type="domain" description="Glutamine amidotransferase" evidence="2">
    <location>
        <begin position="4"/>
        <end position="186"/>
    </location>
</feature>
<dbReference type="InterPro" id="IPR050472">
    <property type="entry name" value="Anth_synth/Amidotransfase"/>
</dbReference>
<dbReference type="PROSITE" id="PS51273">
    <property type="entry name" value="GATASE_TYPE_1"/>
    <property type="match status" value="1"/>
</dbReference>
<evidence type="ECO:0000256" key="1">
    <source>
        <dbReference type="ARBA" id="ARBA00022962"/>
    </source>
</evidence>
<dbReference type="GO" id="GO:0005829">
    <property type="term" value="C:cytosol"/>
    <property type="evidence" value="ECO:0007669"/>
    <property type="project" value="TreeGrafter"/>
</dbReference>